<dbReference type="Proteomes" id="UP001148838">
    <property type="component" value="Unassembled WGS sequence"/>
</dbReference>
<comment type="caution">
    <text evidence="1">The sequence shown here is derived from an EMBL/GenBank/DDBJ whole genome shotgun (WGS) entry which is preliminary data.</text>
</comment>
<accession>A0ABQ8SRK1</accession>
<name>A0ABQ8SRK1_PERAM</name>
<keyword evidence="2" id="KW-1185">Reference proteome</keyword>
<organism evidence="1 2">
    <name type="scientific">Periplaneta americana</name>
    <name type="common">American cockroach</name>
    <name type="synonym">Blatta americana</name>
    <dbReference type="NCBI Taxonomy" id="6978"/>
    <lineage>
        <taxon>Eukaryota</taxon>
        <taxon>Metazoa</taxon>
        <taxon>Ecdysozoa</taxon>
        <taxon>Arthropoda</taxon>
        <taxon>Hexapoda</taxon>
        <taxon>Insecta</taxon>
        <taxon>Pterygota</taxon>
        <taxon>Neoptera</taxon>
        <taxon>Polyneoptera</taxon>
        <taxon>Dictyoptera</taxon>
        <taxon>Blattodea</taxon>
        <taxon>Blattoidea</taxon>
        <taxon>Blattidae</taxon>
        <taxon>Blattinae</taxon>
        <taxon>Periplaneta</taxon>
    </lineage>
</organism>
<evidence type="ECO:0000313" key="1">
    <source>
        <dbReference type="EMBL" id="KAJ4436827.1"/>
    </source>
</evidence>
<protein>
    <submittedName>
        <fullName evidence="1">Uncharacterized protein</fullName>
    </submittedName>
</protein>
<dbReference type="EMBL" id="JAJSOF020000021">
    <property type="protein sequence ID" value="KAJ4436827.1"/>
    <property type="molecule type" value="Genomic_DNA"/>
</dbReference>
<sequence>MASLCEGGNESTGFLKAICNVVGSWMSSKDAHFSIRSFLGHFYPPFDFLAAAHVTAYSTPQVFEAVHLLFCII</sequence>
<proteinExistence type="predicted"/>
<reference evidence="1 2" key="1">
    <citation type="journal article" date="2022" name="Allergy">
        <title>Genome assembly and annotation of Periplaneta americana reveal a comprehensive cockroach allergen profile.</title>
        <authorList>
            <person name="Wang L."/>
            <person name="Xiong Q."/>
            <person name="Saelim N."/>
            <person name="Wang L."/>
            <person name="Nong W."/>
            <person name="Wan A.T."/>
            <person name="Shi M."/>
            <person name="Liu X."/>
            <person name="Cao Q."/>
            <person name="Hui J.H.L."/>
            <person name="Sookrung N."/>
            <person name="Leung T.F."/>
            <person name="Tungtrongchitr A."/>
            <person name="Tsui S.K.W."/>
        </authorList>
    </citation>
    <scope>NUCLEOTIDE SEQUENCE [LARGE SCALE GENOMIC DNA]</scope>
    <source>
        <strain evidence="1">PWHHKU_190912</strain>
    </source>
</reference>
<gene>
    <name evidence="1" type="ORF">ANN_16959</name>
</gene>
<evidence type="ECO:0000313" key="2">
    <source>
        <dbReference type="Proteomes" id="UP001148838"/>
    </source>
</evidence>